<dbReference type="InterPro" id="IPR037099">
    <property type="entry name" value="Fum_R/Succ_DH_flav-like_C_sf"/>
</dbReference>
<dbReference type="GO" id="GO:0006121">
    <property type="term" value="P:mitochondrial electron transport, succinate to ubiquinone"/>
    <property type="evidence" value="ECO:0007669"/>
    <property type="project" value="TreeGrafter"/>
</dbReference>
<dbReference type="PIRSF" id="PIRSF000171">
    <property type="entry name" value="SDHA_APRA_LASPO"/>
    <property type="match status" value="1"/>
</dbReference>
<dbReference type="SUPFAM" id="SSF51905">
    <property type="entry name" value="FAD/NAD(P)-binding domain"/>
    <property type="match status" value="1"/>
</dbReference>
<keyword evidence="8 16" id="KW-0274">FAD</keyword>
<reference evidence="21" key="3">
    <citation type="submission" date="2025-05" db="UniProtKB">
        <authorList>
            <consortium name="EnsemblMetazoa"/>
        </authorList>
    </citation>
    <scope>IDENTIFICATION</scope>
</reference>
<feature type="binding site" evidence="15">
    <location>
        <position position="293"/>
    </location>
    <ligand>
        <name>substrate</name>
    </ligand>
</feature>
<evidence type="ECO:0000256" key="2">
    <source>
        <dbReference type="ARBA" id="ARBA00004788"/>
    </source>
</evidence>
<dbReference type="GO" id="GO:0005743">
    <property type="term" value="C:mitochondrial inner membrane"/>
    <property type="evidence" value="ECO:0007669"/>
    <property type="project" value="UniProtKB-SubCell"/>
</dbReference>
<feature type="modified residue" description="Tele-8alpha-FAD histidine" evidence="17">
    <location>
        <position position="96"/>
    </location>
</feature>
<dbReference type="Gene3D" id="4.10.80.40">
    <property type="entry name" value="succinate dehydrogenase protein domain"/>
    <property type="match status" value="1"/>
</dbReference>
<evidence type="ECO:0000259" key="19">
    <source>
        <dbReference type="Pfam" id="PF00890"/>
    </source>
</evidence>
<feature type="domain" description="Fumarate reductase/succinate dehydrogenase flavoprotein-like C-terminal" evidence="20">
    <location>
        <begin position="510"/>
        <end position="661"/>
    </location>
</feature>
<evidence type="ECO:0000256" key="13">
    <source>
        <dbReference type="ARBA" id="ARBA00023136"/>
    </source>
</evidence>
<evidence type="ECO:0000256" key="8">
    <source>
        <dbReference type="ARBA" id="ARBA00022827"/>
    </source>
</evidence>
<dbReference type="GeneID" id="108043944"/>
<evidence type="ECO:0000256" key="3">
    <source>
        <dbReference type="ARBA" id="ARBA00008040"/>
    </source>
</evidence>
<dbReference type="InterPro" id="IPR003953">
    <property type="entry name" value="FAD-dep_OxRdtase_2_FAD-bd"/>
</dbReference>
<dbReference type="Gene3D" id="1.20.58.100">
    <property type="entry name" value="Fumarate reductase/succinate dehydrogenase flavoprotein-like, C-terminal domain"/>
    <property type="match status" value="1"/>
</dbReference>
<evidence type="ECO:0000256" key="6">
    <source>
        <dbReference type="ARBA" id="ARBA00022630"/>
    </source>
</evidence>
<dbReference type="Gene3D" id="3.90.700.10">
    <property type="entry name" value="Succinate dehydrogenase/fumarate reductase flavoprotein, catalytic domain"/>
    <property type="match status" value="1"/>
</dbReference>
<evidence type="ECO:0000256" key="17">
    <source>
        <dbReference type="PIRSR" id="PIRSR611281-4"/>
    </source>
</evidence>
<dbReference type="GO" id="GO:0045273">
    <property type="term" value="C:respiratory chain complex II (succinate dehydrogenase)"/>
    <property type="evidence" value="ECO:0007669"/>
    <property type="project" value="UniProtKB-ARBA"/>
</dbReference>
<evidence type="ECO:0000256" key="12">
    <source>
        <dbReference type="ARBA" id="ARBA00023128"/>
    </source>
</evidence>
<evidence type="ECO:0000256" key="15">
    <source>
        <dbReference type="PIRSR" id="PIRSR611281-2"/>
    </source>
</evidence>
<proteinExistence type="inferred from homology"/>
<comment type="cofactor">
    <cofactor evidence="16">
        <name>FAD</name>
        <dbReference type="ChEBI" id="CHEBI:57692"/>
    </cofactor>
    <text evidence="16">Flavinylated by SdhE, about 5% flavinylation occurs in the absence of SdhE.</text>
</comment>
<dbReference type="EnsemblMetazoa" id="XM_017122762.2">
    <property type="protein sequence ID" value="XP_016978251.1"/>
    <property type="gene ID" value="LOC108043944"/>
</dbReference>
<feature type="binding site" evidence="16">
    <location>
        <begin position="88"/>
        <end position="103"/>
    </location>
    <ligand>
        <name>FAD</name>
        <dbReference type="ChEBI" id="CHEBI:57692"/>
    </ligand>
</feature>
<dbReference type="Proteomes" id="UP001652680">
    <property type="component" value="Unassembled WGS sequence"/>
</dbReference>
<comment type="function">
    <text evidence="18">Flavoprotein (FP) subunit of succinate dehydrogenase (SDH) that is involved in complex II of the mitochondrial electron transport chain and is responsible for transferring electrons from succinate to ubiquinone (coenzyme Q).</text>
</comment>
<dbReference type="RefSeq" id="XP_016978252.1">
    <property type="nucleotide sequence ID" value="XM_017122763.1"/>
</dbReference>
<protein>
    <recommendedName>
        <fullName evidence="18">Succinate dehydrogenase [ubiquinone] flavoprotein subunit, mitochondrial</fullName>
        <ecNumber evidence="18">1.3.5.1</ecNumber>
    </recommendedName>
</protein>
<dbReference type="EC" id="1.3.5.1" evidence="18"/>
<keyword evidence="5 18" id="KW-0816">Tricarboxylic acid cycle</keyword>
<gene>
    <name evidence="23 24" type="primary">LOC108043944</name>
    <name evidence="21" type="synonym">108043944</name>
</gene>
<keyword evidence="22" id="KW-1185">Reference proteome</keyword>
<comment type="similarity">
    <text evidence="3 18">Belongs to the FAD-dependent oxidoreductase 2 family. FRD/SDH subfamily.</text>
</comment>
<dbReference type="NCBIfam" id="TIGR01812">
    <property type="entry name" value="sdhA_frdA_Gneg"/>
    <property type="match status" value="1"/>
</dbReference>
<dbReference type="CTD" id="6389"/>
<evidence type="ECO:0000256" key="1">
    <source>
        <dbReference type="ARBA" id="ARBA00004443"/>
    </source>
</evidence>
<name>A0A6P4EJ61_DRORH</name>
<dbReference type="InterPro" id="IPR011281">
    <property type="entry name" value="Succ_DH_flav_su_fwd"/>
</dbReference>
<dbReference type="PANTHER" id="PTHR11632:SF51">
    <property type="entry name" value="SUCCINATE DEHYDROGENASE [UBIQUINONE] FLAVOPROTEIN SUBUNIT, MITOCHONDRIAL"/>
    <property type="match status" value="1"/>
</dbReference>
<feature type="binding site" evidence="15">
    <location>
        <position position="404"/>
    </location>
    <ligand>
        <name>substrate</name>
    </ligand>
</feature>
<evidence type="ECO:0000256" key="16">
    <source>
        <dbReference type="PIRSR" id="PIRSR611281-3"/>
    </source>
</evidence>
<keyword evidence="6 16" id="KW-0285">Flavoprotein</keyword>
<comment type="catalytic activity">
    <reaction evidence="18">
        <text>a quinone + succinate = fumarate + a quinol</text>
        <dbReference type="Rhea" id="RHEA:40523"/>
        <dbReference type="ChEBI" id="CHEBI:24646"/>
        <dbReference type="ChEBI" id="CHEBI:29806"/>
        <dbReference type="ChEBI" id="CHEBI:30031"/>
        <dbReference type="ChEBI" id="CHEBI:132124"/>
        <dbReference type="EC" id="1.3.5.1"/>
    </reaction>
</comment>
<dbReference type="InterPro" id="IPR015939">
    <property type="entry name" value="Fum_Rdtase/Succ_DH_flav-like_C"/>
</dbReference>
<keyword evidence="13 18" id="KW-0472">Membrane</keyword>
<dbReference type="InterPro" id="IPR030664">
    <property type="entry name" value="SdhA/FrdA/AprA"/>
</dbReference>
<evidence type="ECO:0000256" key="7">
    <source>
        <dbReference type="ARBA" id="ARBA00022792"/>
    </source>
</evidence>
<dbReference type="InterPro" id="IPR003952">
    <property type="entry name" value="FRD_SDH_FAD_BS"/>
</dbReference>
<evidence type="ECO:0000256" key="18">
    <source>
        <dbReference type="RuleBase" id="RU362051"/>
    </source>
</evidence>
<dbReference type="InterPro" id="IPR036188">
    <property type="entry name" value="FAD/NAD-bd_sf"/>
</dbReference>
<evidence type="ECO:0000256" key="11">
    <source>
        <dbReference type="ARBA" id="ARBA00023002"/>
    </source>
</evidence>
<dbReference type="GO" id="GO:0009055">
    <property type="term" value="F:electron transfer activity"/>
    <property type="evidence" value="ECO:0007669"/>
    <property type="project" value="TreeGrafter"/>
</dbReference>
<evidence type="ECO:0000256" key="10">
    <source>
        <dbReference type="ARBA" id="ARBA00022982"/>
    </source>
</evidence>
<keyword evidence="12" id="KW-0496">Mitochondrion</keyword>
<dbReference type="EnsemblMetazoa" id="XM_017122763.2">
    <property type="protein sequence ID" value="XP_016978252.1"/>
    <property type="gene ID" value="LOC108043944"/>
</dbReference>
<dbReference type="OrthoDB" id="71672at2759"/>
<evidence type="ECO:0000256" key="4">
    <source>
        <dbReference type="ARBA" id="ARBA00022448"/>
    </source>
</evidence>
<feature type="binding site" evidence="15">
    <location>
        <position position="449"/>
    </location>
    <ligand>
        <name>substrate</name>
    </ligand>
</feature>
<dbReference type="FunFam" id="3.50.50.60:FF:000482">
    <property type="entry name" value="Succinate dehydrogenase complex, subunit A, flavoprotein (Fp)"/>
    <property type="match status" value="1"/>
</dbReference>
<dbReference type="SUPFAM" id="SSF56425">
    <property type="entry name" value="Succinate dehydrogenase/fumarate reductase flavoprotein, catalytic domain"/>
    <property type="match status" value="1"/>
</dbReference>
<dbReference type="RefSeq" id="XP_016978251.1">
    <property type="nucleotide sequence ID" value="XM_017122762.1"/>
</dbReference>
<feature type="active site" description="Proton acceptor" evidence="14">
    <location>
        <position position="337"/>
    </location>
</feature>
<keyword evidence="11 18" id="KW-0560">Oxidoreductase</keyword>
<evidence type="ECO:0000313" key="21">
    <source>
        <dbReference type="EnsemblMetazoa" id="XP_016978251.1"/>
    </source>
</evidence>
<dbReference type="FunFam" id="1.20.58.100:FF:000001">
    <property type="entry name" value="Succinate dehydrogenase flavoprotein subunit (SdhA)"/>
    <property type="match status" value="1"/>
</dbReference>
<reference evidence="22" key="1">
    <citation type="journal article" date="2021" name="Elife">
        <title>Highly contiguous assemblies of 101 drosophilid genomes.</title>
        <authorList>
            <person name="Kim B.Y."/>
            <person name="Wang J.R."/>
            <person name="Miller D.E."/>
            <person name="Barmina O."/>
            <person name="Delaney E."/>
            <person name="Thompson A."/>
            <person name="Comeault A.A."/>
            <person name="Peede D."/>
            <person name="D'Agostino E.R."/>
            <person name="Pelaez J."/>
            <person name="Aguilar J.M."/>
            <person name="Haji D."/>
            <person name="Matsunaga T."/>
            <person name="Armstrong E.E."/>
            <person name="Zych M."/>
            <person name="Ogawa Y."/>
            <person name="Stamenkovic-Radak M."/>
            <person name="Jelic M."/>
            <person name="Veselinovic M.S."/>
            <person name="Tanaskovic M."/>
            <person name="Eric P."/>
            <person name="Gao J.J."/>
            <person name="Katoh T.K."/>
            <person name="Toda M.J."/>
            <person name="Watabe H."/>
            <person name="Watada M."/>
            <person name="Davis J.S."/>
            <person name="Moyle L.C."/>
            <person name="Manoli G."/>
            <person name="Bertolini E."/>
            <person name="Kostal V."/>
            <person name="Hawley R.S."/>
            <person name="Takahashi A."/>
            <person name="Jones C.D."/>
            <person name="Price D.K."/>
            <person name="Whiteman N."/>
            <person name="Kopp A."/>
            <person name="Matute D.R."/>
            <person name="Petrov D.A."/>
        </authorList>
    </citation>
    <scope>NUCLEOTIDE SEQUENCE [LARGE SCALE GENOMIC DNA]</scope>
</reference>
<evidence type="ECO:0000256" key="5">
    <source>
        <dbReference type="ARBA" id="ARBA00022532"/>
    </source>
</evidence>
<dbReference type="UniPathway" id="UPA00223">
    <property type="reaction ID" value="UER01006"/>
</dbReference>
<evidence type="ECO:0000259" key="20">
    <source>
        <dbReference type="Pfam" id="PF02910"/>
    </source>
</evidence>
<organism evidence="24">
    <name type="scientific">Drosophila rhopaloa</name>
    <name type="common">Fruit fly</name>
    <dbReference type="NCBI Taxonomy" id="1041015"/>
    <lineage>
        <taxon>Eukaryota</taxon>
        <taxon>Metazoa</taxon>
        <taxon>Ecdysozoa</taxon>
        <taxon>Arthropoda</taxon>
        <taxon>Hexapoda</taxon>
        <taxon>Insecta</taxon>
        <taxon>Pterygota</taxon>
        <taxon>Neoptera</taxon>
        <taxon>Endopterygota</taxon>
        <taxon>Diptera</taxon>
        <taxon>Brachycera</taxon>
        <taxon>Muscomorpha</taxon>
        <taxon>Ephydroidea</taxon>
        <taxon>Drosophilidae</taxon>
        <taxon>Drosophila</taxon>
        <taxon>Sophophora</taxon>
    </lineage>
</organism>
<dbReference type="FunFam" id="3.50.50.60:FF:001062">
    <property type="entry name" value="Succinate dehydrogenase complex, subunit A, flavoprotein (Fp)"/>
    <property type="match status" value="1"/>
</dbReference>
<dbReference type="Pfam" id="PF00890">
    <property type="entry name" value="FAD_binding_2"/>
    <property type="match status" value="1"/>
</dbReference>
<dbReference type="SUPFAM" id="SSF46977">
    <property type="entry name" value="Succinate dehydrogenase/fumarate reductase flavoprotein C-terminal domain"/>
    <property type="match status" value="1"/>
</dbReference>
<feature type="domain" description="FAD-dependent oxidoreductase 2 FAD-binding" evidence="19">
    <location>
        <begin position="60"/>
        <end position="455"/>
    </location>
</feature>
<accession>A0A6P4EJ61</accession>
<sequence length="661" mass="72213">MSGIMRVPSILAKNAVASVQRAAAIGAQRSYHITHGRQQASAANPDKISKQYPVVDHAYDAIVVGAGGAGLRAAFGLVAEGFRTAVITKLFPTRSHTIAAQGGINAALGNMEEDDWKWHMYDTVKGSDWLGDQDAIHYMTREAPKAVIELENYGMPFSRTQDGKIYQRAFGGQSLKFGKGGQAHRCCAVADRTGHSLLHTLYGQSLSYDCNYFVEYFALDLIFEEGECRGVLALNLEDGTLHRFRAKNTVIATGGYGRAFFSCTSAHTCTGDGTAMVARQGLPSQDLEFVQFHPTGIYGAGCLITEGCRGEGGYLINGNGERFMERYAPVAKDLASRDVVSRSMTIEIMEGRGAGPDKDHVYLQLHHLPPKQLAERLPGISETAMIFAGVDVTREPIPVLPTVHYNMGGVPTNYRGQVITIDKDGKDVIVPGLYAAGEAASSSVHGANRLGANSLLDLVVFGRACAKTIAELNKPGAPAPTLKDNAGEASVANLDKLRHANGSITTADLRLKMQRTMQHHAAVFRDGPILKDGVNKMQEIYKQFKDVKVVDRSLIWNSDLIETLELQNLLANAQMTIVGAEARKESRGAHAREDFKVREDEYDFSKPLEGQQKKPMDQHWRKHTLSWVCNDNGDITLDYRNVIDSTLDSEVSTVPPAIRSY</sequence>
<dbReference type="FunFam" id="4.10.80.40:FF:000004">
    <property type="entry name" value="Succinate dehydrogenase [ubiquinone] flavoprotein subunit, mitochondrial"/>
    <property type="match status" value="1"/>
</dbReference>
<dbReference type="GO" id="GO:0008177">
    <property type="term" value="F:succinate dehydrogenase (quinone) activity"/>
    <property type="evidence" value="ECO:0007669"/>
    <property type="project" value="UniProtKB-EC"/>
</dbReference>
<dbReference type="PROSITE" id="PS00504">
    <property type="entry name" value="FRD_SDH_FAD_BINDING"/>
    <property type="match status" value="1"/>
</dbReference>
<dbReference type="AlphaFoldDB" id="A0A6P4EJ61"/>
<dbReference type="InterPro" id="IPR014006">
    <property type="entry name" value="Succ_Dhase_FrdA_Gneg"/>
</dbReference>
<evidence type="ECO:0000256" key="9">
    <source>
        <dbReference type="ARBA" id="ARBA00022946"/>
    </source>
</evidence>
<evidence type="ECO:0000313" key="22">
    <source>
        <dbReference type="Proteomes" id="UP001652680"/>
    </source>
</evidence>
<feature type="binding site" evidence="16">
    <location>
        <position position="272"/>
    </location>
    <ligand>
        <name>FAD</name>
        <dbReference type="ChEBI" id="CHEBI:57692"/>
    </ligand>
</feature>
<keyword evidence="10 18" id="KW-0249">Electron transport</keyword>
<dbReference type="InterPro" id="IPR027477">
    <property type="entry name" value="Succ_DH/fumarate_Rdtase_cat_sf"/>
</dbReference>
<comment type="subcellular location">
    <subcellularLocation>
        <location evidence="1 18">Mitochondrion inner membrane</location>
        <topology evidence="1 18">Peripheral membrane protein</topology>
        <orientation evidence="1 18">Matrix side</orientation>
    </subcellularLocation>
</comment>
<dbReference type="Pfam" id="PF02910">
    <property type="entry name" value="Succ_DH_flav_C"/>
    <property type="match status" value="1"/>
</dbReference>
<feature type="binding site" evidence="16">
    <location>
        <begin position="454"/>
        <end position="455"/>
    </location>
    <ligand>
        <name>FAD</name>
        <dbReference type="ChEBI" id="CHEBI:57692"/>
    </ligand>
</feature>
<dbReference type="FunFam" id="3.90.700.10:FF:000001">
    <property type="entry name" value="Mitochondrial succinate dehydrogenase flavoprotein subunit"/>
    <property type="match status" value="1"/>
</dbReference>
<keyword evidence="4 18" id="KW-0813">Transport</keyword>
<keyword evidence="7" id="KW-0999">Mitochondrion inner membrane</keyword>
<dbReference type="GO" id="GO:0006099">
    <property type="term" value="P:tricarboxylic acid cycle"/>
    <property type="evidence" value="ECO:0007669"/>
    <property type="project" value="UniProtKB-UniPathway"/>
</dbReference>
<evidence type="ECO:0000313" key="23">
    <source>
        <dbReference type="RefSeq" id="XP_016978251.1"/>
    </source>
</evidence>
<feature type="binding site" evidence="15">
    <location>
        <position position="305"/>
    </location>
    <ligand>
        <name>substrate</name>
    </ligand>
</feature>
<dbReference type="PANTHER" id="PTHR11632">
    <property type="entry name" value="SUCCINATE DEHYDROGENASE 2 FLAVOPROTEIN SUBUNIT"/>
    <property type="match status" value="1"/>
</dbReference>
<keyword evidence="9 18" id="KW-0809">Transit peptide</keyword>
<feature type="binding site" evidence="16">
    <location>
        <position position="438"/>
    </location>
    <ligand>
        <name>FAD</name>
        <dbReference type="ChEBI" id="CHEBI:57692"/>
    </ligand>
</feature>
<feature type="binding site" evidence="16">
    <location>
        <begin position="65"/>
        <end position="70"/>
    </location>
    <ligand>
        <name>FAD</name>
        <dbReference type="ChEBI" id="CHEBI:57692"/>
    </ligand>
</feature>
<comment type="pathway">
    <text evidence="2 18">Carbohydrate metabolism; tricarboxylic acid cycle; fumarate from succinate (eukaryal route): step 1/1.</text>
</comment>
<dbReference type="NCBIfam" id="TIGR01816">
    <property type="entry name" value="sdhA_forward"/>
    <property type="match status" value="1"/>
</dbReference>
<dbReference type="Gene3D" id="3.50.50.60">
    <property type="entry name" value="FAD/NAD(P)-binding domain"/>
    <property type="match status" value="1"/>
</dbReference>
<dbReference type="GO" id="GO:0050660">
    <property type="term" value="F:flavin adenine dinucleotide binding"/>
    <property type="evidence" value="ECO:0007669"/>
    <property type="project" value="InterPro"/>
</dbReference>
<reference evidence="23 24" key="2">
    <citation type="submission" date="2025-04" db="UniProtKB">
        <authorList>
            <consortium name="RefSeq"/>
        </authorList>
    </citation>
    <scope>IDENTIFICATION</scope>
</reference>
<evidence type="ECO:0000256" key="14">
    <source>
        <dbReference type="PIRSR" id="PIRSR000171-1"/>
    </source>
</evidence>
<evidence type="ECO:0000313" key="24">
    <source>
        <dbReference type="RefSeq" id="XP_016978252.1"/>
    </source>
</evidence>